<dbReference type="AlphaFoldDB" id="A0A8A1MGF8"/>
<evidence type="ECO:0000313" key="3">
    <source>
        <dbReference type="Proteomes" id="UP000663671"/>
    </source>
</evidence>
<organism evidence="2 3">
    <name type="scientific">Ajellomyces capsulatus</name>
    <name type="common">Darling's disease fungus</name>
    <name type="synonym">Histoplasma capsulatum</name>
    <dbReference type="NCBI Taxonomy" id="5037"/>
    <lineage>
        <taxon>Eukaryota</taxon>
        <taxon>Fungi</taxon>
        <taxon>Dikarya</taxon>
        <taxon>Ascomycota</taxon>
        <taxon>Pezizomycotina</taxon>
        <taxon>Eurotiomycetes</taxon>
        <taxon>Eurotiomycetidae</taxon>
        <taxon>Onygenales</taxon>
        <taxon>Ajellomycetaceae</taxon>
        <taxon>Histoplasma</taxon>
    </lineage>
</organism>
<dbReference type="EMBL" id="CP069114">
    <property type="protein sequence ID" value="QSS63684.1"/>
    <property type="molecule type" value="Genomic_DNA"/>
</dbReference>
<name>A0A8A1MGF8_AJECA</name>
<evidence type="ECO:0000256" key="1">
    <source>
        <dbReference type="SAM" id="MobiDB-lite"/>
    </source>
</evidence>
<gene>
    <name evidence="2" type="ORF">I7I51_00743</name>
</gene>
<protein>
    <submittedName>
        <fullName evidence="2">Uncharacterized protein</fullName>
    </submittedName>
</protein>
<dbReference type="Proteomes" id="UP000663671">
    <property type="component" value="Chromosome 1"/>
</dbReference>
<accession>A0A8A1MGF8</accession>
<sequence length="236" mass="27017">MYDVLGDIKDGCIRFQRWVSSCSMWKIQCRPADRYTKHSPTSSTNKGLQSASKRFQQTSFRRARGLLMKLLSFSRFSASKSQKNRAFPSSAPDIGIKPAWLGGRVGFPGSGPTLNRDASVLGKNLKRIWINTRKSNGKESWIRILKTSLRLTDEMEALKAKRQGNRDVMHQNTLSPFMGLNKPVTDIIYREHRQGRLANHVKATTALEMREDFGWFCMFAKTKVRRVHQLKCLGHQ</sequence>
<reference evidence="2" key="1">
    <citation type="submission" date="2021-01" db="EMBL/GenBank/DDBJ databases">
        <title>Chromosome-level genome assembly of a human fungal pathogen reveals clustering of transcriptionally co-regulated genes.</title>
        <authorList>
            <person name="Voorhies M."/>
            <person name="Cohen S."/>
            <person name="Shea T.P."/>
            <person name="Petrus S."/>
            <person name="Munoz J.F."/>
            <person name="Poplawski S."/>
            <person name="Goldman W.E."/>
            <person name="Michael T."/>
            <person name="Cuomo C.A."/>
            <person name="Sil A."/>
            <person name="Beyhan S."/>
        </authorList>
    </citation>
    <scope>NUCLEOTIDE SEQUENCE</scope>
    <source>
        <strain evidence="2">WU24</strain>
    </source>
</reference>
<proteinExistence type="predicted"/>
<feature type="region of interest" description="Disordered" evidence="1">
    <location>
        <begin position="34"/>
        <end position="54"/>
    </location>
</feature>
<dbReference type="VEuPathDB" id="FungiDB:I7I51_00743"/>
<feature type="compositionally biased region" description="Polar residues" evidence="1">
    <location>
        <begin position="38"/>
        <end position="54"/>
    </location>
</feature>
<evidence type="ECO:0000313" key="2">
    <source>
        <dbReference type="EMBL" id="QSS63684.1"/>
    </source>
</evidence>